<evidence type="ECO:0000313" key="9">
    <source>
        <dbReference type="EMBL" id="CEG11238.1"/>
    </source>
</evidence>
<organism evidence="9">
    <name type="scientific">groundwater metagenome</name>
    <dbReference type="NCBI Taxonomy" id="717931"/>
    <lineage>
        <taxon>unclassified sequences</taxon>
        <taxon>metagenomes</taxon>
        <taxon>ecological metagenomes</taxon>
    </lineage>
</organism>
<dbReference type="SUPFAM" id="SSF144091">
    <property type="entry name" value="Rhomboid-like"/>
    <property type="match status" value="1"/>
</dbReference>
<proteinExistence type="inferred from homology"/>
<dbReference type="GO" id="GO:0004252">
    <property type="term" value="F:serine-type endopeptidase activity"/>
    <property type="evidence" value="ECO:0007669"/>
    <property type="project" value="InterPro"/>
</dbReference>
<feature type="transmembrane region" description="Helical" evidence="7">
    <location>
        <begin position="7"/>
        <end position="31"/>
    </location>
</feature>
<dbReference type="Gene3D" id="1.20.1540.10">
    <property type="entry name" value="Rhomboid-like"/>
    <property type="match status" value="1"/>
</dbReference>
<gene>
    <name evidence="9" type="ORF">MSIBF_A1320022</name>
</gene>
<keyword evidence="4 9" id="KW-0378">Hydrolase</keyword>
<dbReference type="EMBL" id="CCXY01000038">
    <property type="protein sequence ID" value="CEG11238.1"/>
    <property type="molecule type" value="Genomic_DNA"/>
</dbReference>
<accession>A0A098E611</accession>
<sequence length="202" mass="22215">MVRVYEALIAINVVIFVLGAIIHFDAAFALIPSAVLNGEIWRLFTSMFLHGGFSHIIMNMLALYFFGTILEQMLGSRKFLIVYIVGGIAGGLCVMLFSFFPFSFIPGFGIGQNDVVIGASGAIFAIGTILALLAPNLRVGFLFFPIQTTLFYSIILWFVILTFISLFGANIANAGHLGGIIGGIIMVKFLLKRERVRDIEFY</sequence>
<evidence type="ECO:0000256" key="3">
    <source>
        <dbReference type="ARBA" id="ARBA00022692"/>
    </source>
</evidence>
<dbReference type="InterPro" id="IPR022764">
    <property type="entry name" value="Peptidase_S54_rhomboid_dom"/>
</dbReference>
<keyword evidence="6 7" id="KW-0472">Membrane</keyword>
<dbReference type="EC" id="3.4.21.105" evidence="9"/>
<evidence type="ECO:0000256" key="5">
    <source>
        <dbReference type="ARBA" id="ARBA00022989"/>
    </source>
</evidence>
<keyword evidence="5 7" id="KW-1133">Transmembrane helix</keyword>
<evidence type="ECO:0000256" key="6">
    <source>
        <dbReference type="ARBA" id="ARBA00023136"/>
    </source>
</evidence>
<evidence type="ECO:0000259" key="8">
    <source>
        <dbReference type="Pfam" id="PF01694"/>
    </source>
</evidence>
<reference evidence="9" key="1">
    <citation type="submission" date="2014-09" db="EMBL/GenBank/DDBJ databases">
        <authorList>
            <person name="Probst J Alexander"/>
        </authorList>
    </citation>
    <scope>NUCLEOTIDE SEQUENCE</scope>
</reference>
<protein>
    <submittedName>
        <fullName evidence="9">Putative Rhomboid protease GluP</fullName>
        <ecNumber evidence="9">3.4.21.105</ecNumber>
    </submittedName>
</protein>
<dbReference type="InterPro" id="IPR035952">
    <property type="entry name" value="Rhomboid-like_sf"/>
</dbReference>
<feature type="transmembrane region" description="Helical" evidence="7">
    <location>
        <begin position="149"/>
        <end position="168"/>
    </location>
</feature>
<comment type="similarity">
    <text evidence="2">Belongs to the peptidase S54 family.</text>
</comment>
<comment type="subcellular location">
    <subcellularLocation>
        <location evidence="1">Membrane</location>
        <topology evidence="1">Multi-pass membrane protein</topology>
    </subcellularLocation>
</comment>
<evidence type="ECO:0000256" key="4">
    <source>
        <dbReference type="ARBA" id="ARBA00022801"/>
    </source>
</evidence>
<evidence type="ECO:0000256" key="7">
    <source>
        <dbReference type="SAM" id="Phobius"/>
    </source>
</evidence>
<feature type="transmembrane region" description="Helical" evidence="7">
    <location>
        <begin position="79"/>
        <end position="104"/>
    </location>
</feature>
<feature type="transmembrane region" description="Helical" evidence="7">
    <location>
        <begin position="116"/>
        <end position="137"/>
    </location>
</feature>
<dbReference type="GO" id="GO:0006508">
    <property type="term" value="P:proteolysis"/>
    <property type="evidence" value="ECO:0007669"/>
    <property type="project" value="UniProtKB-KW"/>
</dbReference>
<dbReference type="AlphaFoldDB" id="A0A098E611"/>
<keyword evidence="9" id="KW-0645">Protease</keyword>
<dbReference type="GO" id="GO:0016020">
    <property type="term" value="C:membrane"/>
    <property type="evidence" value="ECO:0007669"/>
    <property type="project" value="UniProtKB-SubCell"/>
</dbReference>
<dbReference type="InterPro" id="IPR050925">
    <property type="entry name" value="Rhomboid_protease_S54"/>
</dbReference>
<feature type="transmembrane region" description="Helical" evidence="7">
    <location>
        <begin position="174"/>
        <end position="191"/>
    </location>
</feature>
<dbReference type="Pfam" id="PF01694">
    <property type="entry name" value="Rhomboid"/>
    <property type="match status" value="1"/>
</dbReference>
<feature type="transmembrane region" description="Helical" evidence="7">
    <location>
        <begin position="43"/>
        <end position="67"/>
    </location>
</feature>
<dbReference type="PANTHER" id="PTHR43731">
    <property type="entry name" value="RHOMBOID PROTEASE"/>
    <property type="match status" value="1"/>
</dbReference>
<name>A0A098E611_9ZZZZ</name>
<feature type="domain" description="Peptidase S54 rhomboid" evidence="8">
    <location>
        <begin position="38"/>
        <end position="192"/>
    </location>
</feature>
<evidence type="ECO:0000256" key="2">
    <source>
        <dbReference type="ARBA" id="ARBA00009045"/>
    </source>
</evidence>
<keyword evidence="3 7" id="KW-0812">Transmembrane</keyword>
<dbReference type="PANTHER" id="PTHR43731:SF14">
    <property type="entry name" value="PRESENILIN-ASSOCIATED RHOMBOID-LIKE PROTEIN, MITOCHONDRIAL"/>
    <property type="match status" value="1"/>
</dbReference>
<evidence type="ECO:0000256" key="1">
    <source>
        <dbReference type="ARBA" id="ARBA00004141"/>
    </source>
</evidence>